<keyword evidence="2 3" id="KW-0449">Lipoprotein</keyword>
<accession>A0ABS4R2B8</accession>
<dbReference type="Proteomes" id="UP000730739">
    <property type="component" value="Unassembled WGS sequence"/>
</dbReference>
<comment type="caution">
    <text evidence="3">The sequence shown here is derived from an EMBL/GenBank/DDBJ whole genome shotgun (WGS) entry which is preliminary data.</text>
</comment>
<dbReference type="PROSITE" id="PS51257">
    <property type="entry name" value="PROKAR_LIPOPROTEIN"/>
    <property type="match status" value="1"/>
</dbReference>
<protein>
    <submittedName>
        <fullName evidence="3">NodT family efflux transporter outer membrane factor (OMF) lipoprotein</fullName>
    </submittedName>
</protein>
<keyword evidence="2" id="KW-0732">Signal</keyword>
<dbReference type="Gene3D" id="2.20.200.10">
    <property type="entry name" value="Outer membrane efflux proteins (OEP)"/>
    <property type="match status" value="1"/>
</dbReference>
<proteinExistence type="inferred from homology"/>
<feature type="chain" id="PRO_5044966727" evidence="2">
    <location>
        <begin position="28"/>
        <end position="493"/>
    </location>
</feature>
<dbReference type="Pfam" id="PF02321">
    <property type="entry name" value="OEP"/>
    <property type="match status" value="2"/>
</dbReference>
<keyword evidence="2" id="KW-1134">Transmembrane beta strand</keyword>
<dbReference type="PANTHER" id="PTHR30203">
    <property type="entry name" value="OUTER MEMBRANE CATION EFFLUX PROTEIN"/>
    <property type="match status" value="1"/>
</dbReference>
<organism evidence="3 4">
    <name type="scientific">Sinorhizobium kostiense</name>
    <dbReference type="NCBI Taxonomy" id="76747"/>
    <lineage>
        <taxon>Bacteria</taxon>
        <taxon>Pseudomonadati</taxon>
        <taxon>Pseudomonadota</taxon>
        <taxon>Alphaproteobacteria</taxon>
        <taxon>Hyphomicrobiales</taxon>
        <taxon>Rhizobiaceae</taxon>
        <taxon>Sinorhizobium/Ensifer group</taxon>
        <taxon>Sinorhizobium</taxon>
    </lineage>
</organism>
<evidence type="ECO:0000256" key="1">
    <source>
        <dbReference type="ARBA" id="ARBA00007613"/>
    </source>
</evidence>
<keyword evidence="2" id="KW-0812">Transmembrane</keyword>
<evidence type="ECO:0000313" key="4">
    <source>
        <dbReference type="Proteomes" id="UP000730739"/>
    </source>
</evidence>
<comment type="similarity">
    <text evidence="1 2">Belongs to the outer membrane factor (OMF) (TC 1.B.17) family.</text>
</comment>
<dbReference type="SUPFAM" id="SSF56954">
    <property type="entry name" value="Outer membrane efflux proteins (OEP)"/>
    <property type="match status" value="1"/>
</dbReference>
<keyword evidence="2" id="KW-0564">Palmitate</keyword>
<evidence type="ECO:0000313" key="3">
    <source>
        <dbReference type="EMBL" id="MBP2237058.1"/>
    </source>
</evidence>
<dbReference type="NCBIfam" id="TIGR01845">
    <property type="entry name" value="outer_NodT"/>
    <property type="match status" value="1"/>
</dbReference>
<reference evidence="3 4" key="1">
    <citation type="submission" date="2021-03" db="EMBL/GenBank/DDBJ databases">
        <title>Genomic Encyclopedia of Type Strains, Phase IV (KMG-IV): sequencing the most valuable type-strain genomes for metagenomic binning, comparative biology and taxonomic classification.</title>
        <authorList>
            <person name="Goeker M."/>
        </authorList>
    </citation>
    <scope>NUCLEOTIDE SEQUENCE [LARGE SCALE GENOMIC DNA]</scope>
    <source>
        <strain evidence="3 4">DSM 13372</strain>
    </source>
</reference>
<keyword evidence="4" id="KW-1185">Reference proteome</keyword>
<comment type="subcellular location">
    <subcellularLocation>
        <location evidence="2">Cell membrane</location>
        <topology evidence="2">Lipid-anchor</topology>
    </subcellularLocation>
</comment>
<dbReference type="RefSeq" id="WP_209602820.1">
    <property type="nucleotide sequence ID" value="NZ_JAGILA010000004.1"/>
</dbReference>
<sequence length="493" mass="53013">MKSHIKRKLKLVSLVCLAGSLSGCVVGPDYVKPSIAMPASWKTKGKHVHEAPPELAEWWKQFHDPVLNGLVTGAVHSNLDVATAKAKIRQARASLQQERGTLFPSLSEASSATRNKGTTTGTEPTVYSQYQAGFDASWEIDLFGGARRAVEAAVYAEQSSEEELRDTLVTLIGDVATYYVQAREYQQLVALAQRSAKSQRETAVLTTQQVAVGLASRLDVSKAEAQAASTQADVPSYQISYAKAINRLAVLLGRSALDLDAQFRSAEPIPSPPRKMKVGIPADILNTRPDIRSAERQLAQATAKVGQAEANRYPSVSLTGSIDTSAASISDLGKKSTIGWSFGPSVTVPIFQGGQLKAAVDVAKAERDQHFFTYQSTVLTALEDVQNAIVSLNKSRARAASLAESVSDYREAAKYSRDLLAAGESDLFDVLDADRSLYSAQEQLIQANADIATSYVFLNKALGGGWSGPIDVTVPRVEDGFVGPHLAMRKTGR</sequence>
<dbReference type="EMBL" id="JAGILA010000004">
    <property type="protein sequence ID" value="MBP2237058.1"/>
    <property type="molecule type" value="Genomic_DNA"/>
</dbReference>
<dbReference type="Gene3D" id="1.20.1600.10">
    <property type="entry name" value="Outer membrane efflux proteins (OEP)"/>
    <property type="match status" value="1"/>
</dbReference>
<dbReference type="InterPro" id="IPR003423">
    <property type="entry name" value="OMP_efflux"/>
</dbReference>
<gene>
    <name evidence="3" type="ORF">J2Z31_003572</name>
</gene>
<name>A0ABS4R2B8_9HYPH</name>
<dbReference type="PANTHER" id="PTHR30203:SF25">
    <property type="entry name" value="OUTER MEMBRANE PROTEIN-RELATED"/>
    <property type="match status" value="1"/>
</dbReference>
<dbReference type="InterPro" id="IPR010131">
    <property type="entry name" value="MdtP/NodT-like"/>
</dbReference>
<feature type="signal peptide" evidence="2">
    <location>
        <begin position="1"/>
        <end position="27"/>
    </location>
</feature>
<keyword evidence="2" id="KW-0472">Membrane</keyword>
<evidence type="ECO:0000256" key="2">
    <source>
        <dbReference type="RuleBase" id="RU362097"/>
    </source>
</evidence>